<keyword evidence="4" id="KW-1185">Reference proteome</keyword>
<proteinExistence type="predicted"/>
<gene>
    <name evidence="3" type="ORF">SAMN02745729_10477</name>
</gene>
<evidence type="ECO:0000313" key="3">
    <source>
        <dbReference type="EMBL" id="SEA52027.1"/>
    </source>
</evidence>
<dbReference type="InterPro" id="IPR029016">
    <property type="entry name" value="GAF-like_dom_sf"/>
</dbReference>
<evidence type="ECO:0000256" key="1">
    <source>
        <dbReference type="ARBA" id="ARBA00004196"/>
    </source>
</evidence>
<reference evidence="4" key="1">
    <citation type="submission" date="2016-10" db="EMBL/GenBank/DDBJ databases">
        <authorList>
            <person name="Varghese N."/>
            <person name="Submissions S."/>
        </authorList>
    </citation>
    <scope>NUCLEOTIDE SEQUENCE [LARGE SCALE GENOMIC DNA]</scope>
    <source>
        <strain evidence="4">DSM 11526</strain>
    </source>
</reference>
<name>A0A1H4BVD5_9GAMM</name>
<dbReference type="STRING" id="1122198.SAMN02745729_10477"/>
<organism evidence="3 4">
    <name type="scientific">Marinobacterium iners DSM 11526</name>
    <dbReference type="NCBI Taxonomy" id="1122198"/>
    <lineage>
        <taxon>Bacteria</taxon>
        <taxon>Pseudomonadati</taxon>
        <taxon>Pseudomonadota</taxon>
        <taxon>Gammaproteobacteria</taxon>
        <taxon>Oceanospirillales</taxon>
        <taxon>Oceanospirillaceae</taxon>
        <taxon>Marinobacterium</taxon>
    </lineage>
</organism>
<keyword evidence="2" id="KW-0175">Coiled coil</keyword>
<dbReference type="PANTHER" id="PTHR32347:SF23">
    <property type="entry name" value="BLL5650 PROTEIN"/>
    <property type="match status" value="1"/>
</dbReference>
<dbReference type="InterPro" id="IPR050465">
    <property type="entry name" value="UPF0194_transport"/>
</dbReference>
<dbReference type="SUPFAM" id="SSF111369">
    <property type="entry name" value="HlyD-like secretion proteins"/>
    <property type="match status" value="1"/>
</dbReference>
<accession>A0A1H4BVD5</accession>
<dbReference type="OrthoDB" id="9763546at2"/>
<dbReference type="Proteomes" id="UP000242469">
    <property type="component" value="Unassembled WGS sequence"/>
</dbReference>
<evidence type="ECO:0000313" key="4">
    <source>
        <dbReference type="Proteomes" id="UP000242469"/>
    </source>
</evidence>
<dbReference type="AlphaFoldDB" id="A0A1H4BVD5"/>
<evidence type="ECO:0000256" key="2">
    <source>
        <dbReference type="ARBA" id="ARBA00023054"/>
    </source>
</evidence>
<protein>
    <submittedName>
        <fullName evidence="3">HlyD family secretion protein</fullName>
    </submittedName>
</protein>
<dbReference type="RefSeq" id="WP_091824757.1">
    <property type="nucleotide sequence ID" value="NZ_FNRJ01000004.1"/>
</dbReference>
<comment type="subcellular location">
    <subcellularLocation>
        <location evidence="1">Cell envelope</location>
    </subcellularLocation>
</comment>
<dbReference type="GO" id="GO:0030313">
    <property type="term" value="C:cell envelope"/>
    <property type="evidence" value="ECO:0007669"/>
    <property type="project" value="UniProtKB-SubCell"/>
</dbReference>
<dbReference type="Gene3D" id="3.30.450.40">
    <property type="match status" value="1"/>
</dbReference>
<dbReference type="PANTHER" id="PTHR32347">
    <property type="entry name" value="EFFLUX SYSTEM COMPONENT YKNX-RELATED"/>
    <property type="match status" value="1"/>
</dbReference>
<dbReference type="EMBL" id="FNRJ01000004">
    <property type="protein sequence ID" value="SEA52027.1"/>
    <property type="molecule type" value="Genomic_DNA"/>
</dbReference>
<sequence length="446" mass="50287">MSDTVAALLGLEQQLRKASDLAQLFYTLVNQTHACVPYTQAILLVDEKLQRPRVEAVSDLPAVDYTSPFISWIERLNKALLSHEQGVVQRTVRRSDVDADLANEWKEFGAPDYLLWQPLLIEAKDSEAIGVLLLFREQDWSEMEKGICQHIGNSAGHAIFALKRHQPLRRLWPRLKQRKVVMGVAVALAVLMAIPVRLSTLAPVQVIPSRPHVVAAPLDGVIEYIQVQPNQEIQQGDVLAQLEEGELSSEASIARQSFLLAQAELKTVQQSGFMDPRQKARLAELEAQVKLQALQWEHARDRLEKTHIRSEIAGVAVLDDPMEWRGRPVKVGERIMLVADPEQIELEIMLPVKDSIVLSPGADIKVFLDNDPIHAWSAVLRHAAYEPRSTATQEVAYRLIADLTGDNQMLPRIGLKGTAKIYGERVSLFFYLFRRPLTSLRQWIGW</sequence>